<evidence type="ECO:0000313" key="2">
    <source>
        <dbReference type="Proteomes" id="UP001153269"/>
    </source>
</evidence>
<organism evidence="1 2">
    <name type="scientific">Pleuronectes platessa</name>
    <name type="common">European plaice</name>
    <dbReference type="NCBI Taxonomy" id="8262"/>
    <lineage>
        <taxon>Eukaryota</taxon>
        <taxon>Metazoa</taxon>
        <taxon>Chordata</taxon>
        <taxon>Craniata</taxon>
        <taxon>Vertebrata</taxon>
        <taxon>Euteleostomi</taxon>
        <taxon>Actinopterygii</taxon>
        <taxon>Neopterygii</taxon>
        <taxon>Teleostei</taxon>
        <taxon>Neoteleostei</taxon>
        <taxon>Acanthomorphata</taxon>
        <taxon>Carangaria</taxon>
        <taxon>Pleuronectiformes</taxon>
        <taxon>Pleuronectoidei</taxon>
        <taxon>Pleuronectidae</taxon>
        <taxon>Pleuronectes</taxon>
    </lineage>
</organism>
<dbReference type="EMBL" id="CADEAL010000225">
    <property type="protein sequence ID" value="CAB1416764.1"/>
    <property type="molecule type" value="Genomic_DNA"/>
</dbReference>
<comment type="caution">
    <text evidence="1">The sequence shown here is derived from an EMBL/GenBank/DDBJ whole genome shotgun (WGS) entry which is preliminary data.</text>
</comment>
<gene>
    <name evidence="1" type="ORF">PLEPLA_LOCUS4555</name>
</gene>
<sequence length="110" mass="12108">MRPEMRSLSVAPAVADTSVMCLNLKCMTILPKASDPEGQRDYLTVKTRTSSPVSVAPKKRTFSPWCVSPYPPATRLYLPCCFEWNARVCTPSVSVHTNLTPSPLTSPSIH</sequence>
<proteinExistence type="predicted"/>
<dbReference type="Proteomes" id="UP001153269">
    <property type="component" value="Unassembled WGS sequence"/>
</dbReference>
<reference evidence="1" key="1">
    <citation type="submission" date="2020-03" db="EMBL/GenBank/DDBJ databases">
        <authorList>
            <person name="Weist P."/>
        </authorList>
    </citation>
    <scope>NUCLEOTIDE SEQUENCE</scope>
</reference>
<evidence type="ECO:0000313" key="1">
    <source>
        <dbReference type="EMBL" id="CAB1416764.1"/>
    </source>
</evidence>
<accession>A0A9N7YA17</accession>
<dbReference type="AlphaFoldDB" id="A0A9N7YA17"/>
<keyword evidence="2" id="KW-1185">Reference proteome</keyword>
<name>A0A9N7YA17_PLEPL</name>
<protein>
    <submittedName>
        <fullName evidence="1">Uncharacterized protein</fullName>
    </submittedName>
</protein>